<gene>
    <name evidence="1" type="ORF">SAMN06265220_10738</name>
</gene>
<evidence type="ECO:0000313" key="2">
    <source>
        <dbReference type="Proteomes" id="UP000319267"/>
    </source>
</evidence>
<accession>A0A521F809</accession>
<dbReference type="Proteomes" id="UP000319267">
    <property type="component" value="Unassembled WGS sequence"/>
</dbReference>
<keyword evidence="2" id="KW-1185">Reference proteome</keyword>
<organism evidence="1 2">
    <name type="scientific">Flavobacterium nitrogenifigens</name>
    <dbReference type="NCBI Taxonomy" id="1617283"/>
    <lineage>
        <taxon>Bacteria</taxon>
        <taxon>Pseudomonadati</taxon>
        <taxon>Bacteroidota</taxon>
        <taxon>Flavobacteriia</taxon>
        <taxon>Flavobacteriales</taxon>
        <taxon>Flavobacteriaceae</taxon>
        <taxon>Flavobacterium</taxon>
    </lineage>
</organism>
<dbReference type="EMBL" id="FXTQ01000007">
    <property type="protein sequence ID" value="SMO92298.1"/>
    <property type="molecule type" value="Genomic_DNA"/>
</dbReference>
<dbReference type="AlphaFoldDB" id="A0A521F809"/>
<reference evidence="1 2" key="1">
    <citation type="submission" date="2017-05" db="EMBL/GenBank/DDBJ databases">
        <authorList>
            <person name="Varghese N."/>
            <person name="Submissions S."/>
        </authorList>
    </citation>
    <scope>NUCLEOTIDE SEQUENCE [LARGE SCALE GENOMIC DNA]</scope>
    <source>
        <strain evidence="1 2">DSM 29982</strain>
    </source>
</reference>
<name>A0A521F809_9FLAO</name>
<protein>
    <submittedName>
        <fullName evidence="1">Uncharacterized protein</fullName>
    </submittedName>
</protein>
<sequence length="99" mass="10671">MDIGKEKGRCEFLDQILIVLGHAYPCSVAFEEMAEMFCGPGSGASLSGSSIEIESRVMEALLELESLGLVAIDSNSDESSLSVLGLERIAGKRFFLRLV</sequence>
<evidence type="ECO:0000313" key="1">
    <source>
        <dbReference type="EMBL" id="SMO92298.1"/>
    </source>
</evidence>
<proteinExistence type="predicted"/>